<keyword evidence="6" id="KW-1185">Reference proteome</keyword>
<accession>A0ABW3Y821</accession>
<dbReference type="Pfam" id="PF00668">
    <property type="entry name" value="Condensation"/>
    <property type="match status" value="1"/>
</dbReference>
<dbReference type="InterPro" id="IPR020845">
    <property type="entry name" value="AMP-binding_CS"/>
</dbReference>
<dbReference type="Gene3D" id="3.30.559.10">
    <property type="entry name" value="Chloramphenicol acetyltransferase-like domain"/>
    <property type="match status" value="1"/>
</dbReference>
<dbReference type="Pfam" id="PF00550">
    <property type="entry name" value="PP-binding"/>
    <property type="match status" value="1"/>
</dbReference>
<dbReference type="NCBIfam" id="TIGR01733">
    <property type="entry name" value="AA-adenyl-dom"/>
    <property type="match status" value="1"/>
</dbReference>
<dbReference type="PANTHER" id="PTHR45527">
    <property type="entry name" value="NONRIBOSOMAL PEPTIDE SYNTHETASE"/>
    <property type="match status" value="1"/>
</dbReference>
<gene>
    <name evidence="5" type="ORF">ACFQ4H_00375</name>
</gene>
<keyword evidence="3" id="KW-0597">Phosphoprotein</keyword>
<dbReference type="InterPro" id="IPR006162">
    <property type="entry name" value="Ppantetheine_attach_site"/>
</dbReference>
<comment type="cofactor">
    <cofactor evidence="1">
        <name>pantetheine 4'-phosphate</name>
        <dbReference type="ChEBI" id="CHEBI:47942"/>
    </cofactor>
</comment>
<evidence type="ECO:0000313" key="6">
    <source>
        <dbReference type="Proteomes" id="UP001597260"/>
    </source>
</evidence>
<dbReference type="PROSITE" id="PS00012">
    <property type="entry name" value="PHOSPHOPANTETHEINE"/>
    <property type="match status" value="1"/>
</dbReference>
<dbReference type="SUPFAM" id="SSF52777">
    <property type="entry name" value="CoA-dependent acyltransferases"/>
    <property type="match status" value="2"/>
</dbReference>
<organism evidence="5 6">
    <name type="scientific">Micromonospora sonneratiae</name>
    <dbReference type="NCBI Taxonomy" id="1184706"/>
    <lineage>
        <taxon>Bacteria</taxon>
        <taxon>Bacillati</taxon>
        <taxon>Actinomycetota</taxon>
        <taxon>Actinomycetes</taxon>
        <taxon>Micromonosporales</taxon>
        <taxon>Micromonosporaceae</taxon>
        <taxon>Micromonospora</taxon>
    </lineage>
</organism>
<comment type="caution">
    <text evidence="5">The sequence shown here is derived from an EMBL/GenBank/DDBJ whole genome shotgun (WGS) entry which is preliminary data.</text>
</comment>
<dbReference type="SUPFAM" id="SSF56801">
    <property type="entry name" value="Acetyl-CoA synthetase-like"/>
    <property type="match status" value="1"/>
</dbReference>
<dbReference type="Pfam" id="PF00501">
    <property type="entry name" value="AMP-binding"/>
    <property type="match status" value="1"/>
</dbReference>
<dbReference type="RefSeq" id="WP_377565456.1">
    <property type="nucleotide sequence ID" value="NZ_JBHTMP010000001.1"/>
</dbReference>
<dbReference type="SMART" id="SM00824">
    <property type="entry name" value="PKS_TE"/>
    <property type="match status" value="1"/>
</dbReference>
<dbReference type="Pfam" id="PF00975">
    <property type="entry name" value="Thioesterase"/>
    <property type="match status" value="1"/>
</dbReference>
<evidence type="ECO:0000259" key="4">
    <source>
        <dbReference type="PROSITE" id="PS50075"/>
    </source>
</evidence>
<dbReference type="InterPro" id="IPR010071">
    <property type="entry name" value="AA_adenyl_dom"/>
</dbReference>
<dbReference type="PANTHER" id="PTHR45527:SF1">
    <property type="entry name" value="FATTY ACID SYNTHASE"/>
    <property type="match status" value="1"/>
</dbReference>
<proteinExistence type="predicted"/>
<dbReference type="Pfam" id="PF13193">
    <property type="entry name" value="AMP-binding_C"/>
    <property type="match status" value="1"/>
</dbReference>
<dbReference type="InterPro" id="IPR001031">
    <property type="entry name" value="Thioesterase"/>
</dbReference>
<evidence type="ECO:0000256" key="3">
    <source>
        <dbReference type="ARBA" id="ARBA00022553"/>
    </source>
</evidence>
<keyword evidence="2" id="KW-0596">Phosphopantetheine</keyword>
<dbReference type="SMART" id="SM00823">
    <property type="entry name" value="PKS_PP"/>
    <property type="match status" value="1"/>
</dbReference>
<dbReference type="PROSITE" id="PS00455">
    <property type="entry name" value="AMP_BINDING"/>
    <property type="match status" value="1"/>
</dbReference>
<name>A0ABW3Y821_9ACTN</name>
<sequence>MSDSRWPLSTAQSSIWFGQRLDAANPAYNIGGYTEIHGPIVLPLLQSAAGRAVMESEAARLVFGEEGGDPWQSIGRQVDLPVAVIDMSGESDPVAAARSWMADDLARPVSLIDDPLLQVALLRIAEDLHFYYLRFHHLILDAYAFSLFTARTTQIYAAALTGAACPPTVLGSLPQVWAEEAAYRASERFAADREFWLARFADRPQPVGLSGRQAPASHRVLRRRVDLPAASIERLRAALPPGTWSNAVVAAVAVYVHRLTGASDVILGFPVTGRWGRLAKRTPGMMMTILPLRLPVAPTMTFAEITEQTGSEVRQLLRHQRYRLEDLRVDLKATGTGHRLYGPSVNLMPFDYQQPMAGLPTVAHVLESGPVDDLSIDVYGDLTSGQVRIDFTANPELYDLAGIATHQDRFIRLLETLCALPDSRIDAVELLDPTEREQIFVRWNDTTHPVPRTVLPELLAAQVRRSPDASAVTSGEVTLTYAELNARANRLAYELIDRGTGPGDVVAVAVPRSIELVVALLATLKSGAAYLPLDFAQPADRQTFLLDDARPKQILTTRAAMVELPGVGPQPIVLDLATTEQALAAQPTSDPDDDDRCRPLAPEHPVYVLYTSGSTGRPKGVVVPHQAVVNHLLWMQDRFQLTPADRVLIKTPASFDVSVWEFFWPLLVGAGTVLARPDGHRDPRYLADLIRDGAVTTAGFVPSMLREFLEEPGAASCPTLRRTLCIGEMLPAELAARYAEVVGPGLHNLYGPTEAAVAVTAWAGDEPGDPAGGVPIGRPAWNTRAYLLDQALQPVPVGAVGELYLAGTQLAHGYLNRPGLTARQFLPDPYGPAGSRMYRTGDRMRQLPDGQFVFVGRTDDQVKIRGNRIELGEIESALTGHPEVAQAAVVVRADQGHQQRIVGYLAPEAGGPEPDPNAVRAYLATRLPAYMVPAALVVLPALPLTPNGKVNRGELPAVAVTTTVSGRAPRTRHEVVLCGLFAEVLDLPLVGVDDSFFDLGGHSLHAARLASRIRTVFAVELDLRAVFEWPTVAGLASRLTGCDIIPGGSGTGPVTPARVDRQSGPGALDGVLPLRSGGAGVPLFCLPPVTGLSWCYSVLLRHIDADHPVYGLQSPGLTCPEPLPATVAEMAAGYADRIIALHPGGPYHLLGWSLGGIIAYATATELERRGAEVELLALLDAYPSDPELHTEEHRRVLLDVVLSDFGYDPKLLDGESLDDERVVQIIRRAGGALTDWSEERVTALLKVTANNLSAGRRYRPEPFGGDLLFFSATLSQPVNLQTVETWRPHVRGHIEECEIACRHEHMMRPGVVAQVGPILASRRRKARSRG</sequence>
<dbReference type="InterPro" id="IPR000873">
    <property type="entry name" value="AMP-dep_synth/lig_dom"/>
</dbReference>
<dbReference type="Gene3D" id="2.30.38.10">
    <property type="entry name" value="Luciferase, Domain 3"/>
    <property type="match status" value="1"/>
</dbReference>
<dbReference type="Gene3D" id="3.40.50.1820">
    <property type="entry name" value="alpha/beta hydrolase"/>
    <property type="match status" value="1"/>
</dbReference>
<dbReference type="PROSITE" id="PS50075">
    <property type="entry name" value="CARRIER"/>
    <property type="match status" value="1"/>
</dbReference>
<dbReference type="SUPFAM" id="SSF47336">
    <property type="entry name" value="ACP-like"/>
    <property type="match status" value="1"/>
</dbReference>
<evidence type="ECO:0000313" key="5">
    <source>
        <dbReference type="EMBL" id="MFD1319535.1"/>
    </source>
</evidence>
<dbReference type="Proteomes" id="UP001597260">
    <property type="component" value="Unassembled WGS sequence"/>
</dbReference>
<feature type="domain" description="Carrier" evidence="4">
    <location>
        <begin position="968"/>
        <end position="1043"/>
    </location>
</feature>
<evidence type="ECO:0000256" key="2">
    <source>
        <dbReference type="ARBA" id="ARBA00022450"/>
    </source>
</evidence>
<dbReference type="InterPro" id="IPR036736">
    <property type="entry name" value="ACP-like_sf"/>
</dbReference>
<dbReference type="SUPFAM" id="SSF53474">
    <property type="entry name" value="alpha/beta-Hydrolases"/>
    <property type="match status" value="1"/>
</dbReference>
<reference evidence="6" key="1">
    <citation type="journal article" date="2019" name="Int. J. Syst. Evol. Microbiol.">
        <title>The Global Catalogue of Microorganisms (GCM) 10K type strain sequencing project: providing services to taxonomists for standard genome sequencing and annotation.</title>
        <authorList>
            <consortium name="The Broad Institute Genomics Platform"/>
            <consortium name="The Broad Institute Genome Sequencing Center for Infectious Disease"/>
            <person name="Wu L."/>
            <person name="Ma J."/>
        </authorList>
    </citation>
    <scope>NUCLEOTIDE SEQUENCE [LARGE SCALE GENOMIC DNA]</scope>
    <source>
        <strain evidence="6">JCM 31037</strain>
    </source>
</reference>
<dbReference type="InterPro" id="IPR009081">
    <property type="entry name" value="PP-bd_ACP"/>
</dbReference>
<dbReference type="Gene3D" id="3.30.300.30">
    <property type="match status" value="1"/>
</dbReference>
<evidence type="ECO:0000256" key="1">
    <source>
        <dbReference type="ARBA" id="ARBA00001957"/>
    </source>
</evidence>
<dbReference type="InterPro" id="IPR029058">
    <property type="entry name" value="AB_hydrolase_fold"/>
</dbReference>
<dbReference type="CDD" id="cd17646">
    <property type="entry name" value="A_NRPS_AB3403-like"/>
    <property type="match status" value="1"/>
</dbReference>
<dbReference type="InterPro" id="IPR020806">
    <property type="entry name" value="PKS_PP-bd"/>
</dbReference>
<dbReference type="InterPro" id="IPR025110">
    <property type="entry name" value="AMP-bd_C"/>
</dbReference>
<dbReference type="InterPro" id="IPR001242">
    <property type="entry name" value="Condensation_dom"/>
</dbReference>
<protein>
    <submittedName>
        <fullName evidence="5">Amino acid adenylation domain-containing protein</fullName>
    </submittedName>
</protein>
<dbReference type="Gene3D" id="3.30.559.30">
    <property type="entry name" value="Nonribosomal peptide synthetase, condensation domain"/>
    <property type="match status" value="1"/>
</dbReference>
<dbReference type="Gene3D" id="3.40.50.980">
    <property type="match status" value="2"/>
</dbReference>
<dbReference type="EMBL" id="JBHTMP010000001">
    <property type="protein sequence ID" value="MFD1319535.1"/>
    <property type="molecule type" value="Genomic_DNA"/>
</dbReference>
<dbReference type="InterPro" id="IPR023213">
    <property type="entry name" value="CAT-like_dom_sf"/>
</dbReference>
<dbReference type="InterPro" id="IPR020802">
    <property type="entry name" value="TesA-like"/>
</dbReference>
<dbReference type="InterPro" id="IPR045851">
    <property type="entry name" value="AMP-bd_C_sf"/>
</dbReference>